<evidence type="ECO:0000313" key="3">
    <source>
        <dbReference type="EMBL" id="SHF11901.1"/>
    </source>
</evidence>
<dbReference type="EMBL" id="FQVM01000035">
    <property type="protein sequence ID" value="SHF11901.1"/>
    <property type="molecule type" value="Genomic_DNA"/>
</dbReference>
<keyword evidence="4" id="KW-1185">Reference proteome</keyword>
<evidence type="ECO:0000259" key="2">
    <source>
        <dbReference type="SMART" id="SM00900"/>
    </source>
</evidence>
<dbReference type="RefSeq" id="WP_072897586.1">
    <property type="nucleotide sequence ID" value="NZ_FQVM01000035.1"/>
</dbReference>
<dbReference type="STRING" id="1533.SAMN05443638_13517"/>
<dbReference type="Pfam" id="PF04205">
    <property type="entry name" value="FMN_bind"/>
    <property type="match status" value="1"/>
</dbReference>
<dbReference type="Gene3D" id="3.90.1010.20">
    <property type="match status" value="1"/>
</dbReference>
<dbReference type="Proteomes" id="UP000184035">
    <property type="component" value="Unassembled WGS sequence"/>
</dbReference>
<sequence>MKKLASLFVFLMMAITIISCGPSKSVSYKDGTYSAKADSWEYGQEEAIVKIENGKIKDITLKRLDKAGNEVDYNEWKGQEINGKVYPNLNQYRMDMAKNMIDKQTYEVESISGATVSTNNWKTAVQRALDQATVK</sequence>
<dbReference type="PROSITE" id="PS51257">
    <property type="entry name" value="PROKAR_LIPOPROTEIN"/>
    <property type="match status" value="1"/>
</dbReference>
<feature type="chain" id="PRO_5039353733" evidence="1">
    <location>
        <begin position="21"/>
        <end position="135"/>
    </location>
</feature>
<keyword evidence="1" id="KW-0732">Signal</keyword>
<dbReference type="AlphaFoldDB" id="A0A1M4Z1G8"/>
<gene>
    <name evidence="3" type="ORF">SAMN05443638_13517</name>
</gene>
<reference evidence="3 4" key="1">
    <citation type="submission" date="2016-11" db="EMBL/GenBank/DDBJ databases">
        <authorList>
            <person name="Jaros S."/>
            <person name="Januszkiewicz K."/>
            <person name="Wedrychowicz H."/>
        </authorList>
    </citation>
    <scope>NUCLEOTIDE SEQUENCE [LARGE SCALE GENOMIC DNA]</scope>
    <source>
        <strain evidence="3 4">DSM 2631</strain>
    </source>
</reference>
<feature type="domain" description="FMN-binding" evidence="2">
    <location>
        <begin position="41"/>
        <end position="132"/>
    </location>
</feature>
<protein>
    <submittedName>
        <fullName evidence="3">FMN-binding domain-containing protein</fullName>
    </submittedName>
</protein>
<proteinExistence type="predicted"/>
<dbReference type="GO" id="GO:0016020">
    <property type="term" value="C:membrane"/>
    <property type="evidence" value="ECO:0007669"/>
    <property type="project" value="InterPro"/>
</dbReference>
<dbReference type="GO" id="GO:0010181">
    <property type="term" value="F:FMN binding"/>
    <property type="evidence" value="ECO:0007669"/>
    <property type="project" value="InterPro"/>
</dbReference>
<dbReference type="SMART" id="SM00900">
    <property type="entry name" value="FMN_bind"/>
    <property type="match status" value="1"/>
</dbReference>
<dbReference type="InterPro" id="IPR007329">
    <property type="entry name" value="FMN-bd"/>
</dbReference>
<evidence type="ECO:0000313" key="4">
    <source>
        <dbReference type="Proteomes" id="UP000184035"/>
    </source>
</evidence>
<accession>A0A1M4Z1G8</accession>
<name>A0A1M4Z1G8_9CLOT</name>
<feature type="signal peptide" evidence="1">
    <location>
        <begin position="1"/>
        <end position="20"/>
    </location>
</feature>
<evidence type="ECO:0000256" key="1">
    <source>
        <dbReference type="SAM" id="SignalP"/>
    </source>
</evidence>
<organism evidence="3 4">
    <name type="scientific">Clostridium fallax</name>
    <dbReference type="NCBI Taxonomy" id="1533"/>
    <lineage>
        <taxon>Bacteria</taxon>
        <taxon>Bacillati</taxon>
        <taxon>Bacillota</taxon>
        <taxon>Clostridia</taxon>
        <taxon>Eubacteriales</taxon>
        <taxon>Clostridiaceae</taxon>
        <taxon>Clostridium</taxon>
    </lineage>
</organism>
<dbReference type="OrthoDB" id="1730278at2"/>